<name>K0RKV9_THAOC</name>
<evidence type="ECO:0008006" key="3">
    <source>
        <dbReference type="Google" id="ProtNLM"/>
    </source>
</evidence>
<protein>
    <recommendedName>
        <fullName evidence="3">Leucine-rich repeat domain-containing protein</fullName>
    </recommendedName>
</protein>
<proteinExistence type="predicted"/>
<gene>
    <name evidence="1" type="ORF">THAOC_33992</name>
</gene>
<dbReference type="EMBL" id="AGNL01047120">
    <property type="protein sequence ID" value="EJK47297.1"/>
    <property type="molecule type" value="Genomic_DNA"/>
</dbReference>
<keyword evidence="2" id="KW-1185">Reference proteome</keyword>
<dbReference type="Pfam" id="PF13306">
    <property type="entry name" value="LRR_5"/>
    <property type="match status" value="1"/>
</dbReference>
<dbReference type="Gene3D" id="3.80.10.10">
    <property type="entry name" value="Ribonuclease Inhibitor"/>
    <property type="match status" value="1"/>
</dbReference>
<evidence type="ECO:0000313" key="2">
    <source>
        <dbReference type="Proteomes" id="UP000266841"/>
    </source>
</evidence>
<dbReference type="OrthoDB" id="415426at2759"/>
<feature type="non-terminal residue" evidence="1">
    <location>
        <position position="132"/>
    </location>
</feature>
<accession>K0RKV9</accession>
<reference evidence="1 2" key="1">
    <citation type="journal article" date="2012" name="Genome Biol.">
        <title>Genome and low-iron response of an oceanic diatom adapted to chronic iron limitation.</title>
        <authorList>
            <person name="Lommer M."/>
            <person name="Specht M."/>
            <person name="Roy A.S."/>
            <person name="Kraemer L."/>
            <person name="Andreson R."/>
            <person name="Gutowska M.A."/>
            <person name="Wolf J."/>
            <person name="Bergner S.V."/>
            <person name="Schilhabel M.B."/>
            <person name="Klostermeier U.C."/>
            <person name="Beiko R.G."/>
            <person name="Rosenstiel P."/>
            <person name="Hippler M."/>
            <person name="Laroche J."/>
        </authorList>
    </citation>
    <scope>NUCLEOTIDE SEQUENCE [LARGE SCALE GENOMIC DNA]</scope>
    <source>
        <strain evidence="1 2">CCMP1005</strain>
    </source>
</reference>
<organism evidence="1 2">
    <name type="scientific">Thalassiosira oceanica</name>
    <name type="common">Marine diatom</name>
    <dbReference type="NCBI Taxonomy" id="159749"/>
    <lineage>
        <taxon>Eukaryota</taxon>
        <taxon>Sar</taxon>
        <taxon>Stramenopiles</taxon>
        <taxon>Ochrophyta</taxon>
        <taxon>Bacillariophyta</taxon>
        <taxon>Coscinodiscophyceae</taxon>
        <taxon>Thalassiosirophycidae</taxon>
        <taxon>Thalassiosirales</taxon>
        <taxon>Thalassiosiraceae</taxon>
        <taxon>Thalassiosira</taxon>
    </lineage>
</organism>
<dbReference type="InterPro" id="IPR026906">
    <property type="entry name" value="LRR_5"/>
</dbReference>
<dbReference type="AlphaFoldDB" id="K0RKV9"/>
<dbReference type="Proteomes" id="UP000266841">
    <property type="component" value="Unassembled WGS sequence"/>
</dbReference>
<sequence>MGWKAFCSCSGLDDLQLKEGLQVIGEYAFGSCLALRSVTIPSSVTALGKGAFFCCMNLSEVIFQDGKRFLRQEFFSRGIFSEARGLLDQEALDEIFNENEVFTFGWCPLTTVKISISSTVSERMARLPRECI</sequence>
<dbReference type="InterPro" id="IPR032675">
    <property type="entry name" value="LRR_dom_sf"/>
</dbReference>
<comment type="caution">
    <text evidence="1">The sequence shown here is derived from an EMBL/GenBank/DDBJ whole genome shotgun (WGS) entry which is preliminary data.</text>
</comment>
<evidence type="ECO:0000313" key="1">
    <source>
        <dbReference type="EMBL" id="EJK47297.1"/>
    </source>
</evidence>